<feature type="transmembrane region" description="Helical" evidence="7">
    <location>
        <begin position="526"/>
        <end position="546"/>
    </location>
</feature>
<dbReference type="GO" id="GO:0005886">
    <property type="term" value="C:plasma membrane"/>
    <property type="evidence" value="ECO:0007669"/>
    <property type="project" value="TreeGrafter"/>
</dbReference>
<dbReference type="SUPFAM" id="SSF53448">
    <property type="entry name" value="Nucleotide-diphospho-sugar transferases"/>
    <property type="match status" value="1"/>
</dbReference>
<evidence type="ECO:0000256" key="7">
    <source>
        <dbReference type="SAM" id="Phobius"/>
    </source>
</evidence>
<proteinExistence type="predicted"/>
<evidence type="ECO:0000256" key="6">
    <source>
        <dbReference type="ARBA" id="ARBA00023136"/>
    </source>
</evidence>
<dbReference type="EC" id="2.4.-.-" evidence="9"/>
<feature type="transmembrane region" description="Helical" evidence="7">
    <location>
        <begin position="386"/>
        <end position="410"/>
    </location>
</feature>
<dbReference type="Gene3D" id="3.90.550.10">
    <property type="entry name" value="Spore Coat Polysaccharide Biosynthesis Protein SpsA, Chain A"/>
    <property type="match status" value="1"/>
</dbReference>
<dbReference type="PANTHER" id="PTHR43867">
    <property type="entry name" value="CELLULOSE SYNTHASE CATALYTIC SUBUNIT A [UDP-FORMING]"/>
    <property type="match status" value="1"/>
</dbReference>
<evidence type="ECO:0000313" key="10">
    <source>
        <dbReference type="EMBL" id="VEH69352.1"/>
    </source>
</evidence>
<accession>A0A3S4Y5R7</accession>
<evidence type="ECO:0000256" key="4">
    <source>
        <dbReference type="ARBA" id="ARBA00022692"/>
    </source>
</evidence>
<dbReference type="EC" id="2.4.1.12" evidence="10"/>
<keyword evidence="11" id="KW-1185">Reference proteome</keyword>
<comment type="subcellular location">
    <subcellularLocation>
        <location evidence="1">Membrane</location>
        <topology evidence="1">Multi-pass membrane protein</topology>
    </subcellularLocation>
</comment>
<evidence type="ECO:0000256" key="5">
    <source>
        <dbReference type="ARBA" id="ARBA00022989"/>
    </source>
</evidence>
<evidence type="ECO:0000256" key="3">
    <source>
        <dbReference type="ARBA" id="ARBA00022679"/>
    </source>
</evidence>
<keyword evidence="6 7" id="KW-0472">Membrane</keyword>
<feature type="domain" description="Glycosyltransferase 2-like" evidence="8">
    <location>
        <begin position="225"/>
        <end position="426"/>
    </location>
</feature>
<dbReference type="CDD" id="cd06421">
    <property type="entry name" value="CESA_CelA_like"/>
    <property type="match status" value="1"/>
</dbReference>
<evidence type="ECO:0000313" key="9">
    <source>
        <dbReference type="EMBL" id="QUC10598.1"/>
    </source>
</evidence>
<dbReference type="InterPro" id="IPR001173">
    <property type="entry name" value="Glyco_trans_2-like"/>
</dbReference>
<dbReference type="InterPro" id="IPR029044">
    <property type="entry name" value="Nucleotide-diphossugar_trans"/>
</dbReference>
<dbReference type="RefSeq" id="WP_014845746.1">
    <property type="nucleotide sequence ID" value="NZ_CAJZDL010000027.1"/>
</dbReference>
<sequence>MPSSRHSRRRRPKVDLSIVNADTELALVDNLAPEERRASTSGRYSPTLLLVAILASIGVLAYACFILNPAFRGDLIPWLIVITCELILIFQAAMALWTILSGYGRQPSYSFQAAQAKMFDPQLNARLRISNDPTKWPMYLNGRQANVDVLITVYGESLDVIRTTVKAAMAMRGLHTTWILDDGDSDEVRDLAKTLGCRYVRRLGSSGAKAGNVNNALSVAKAEFFVIFDADFVAKPDFLYETLPFMEDPNVAFVQTPQVYGNLNNIVSRGAGFIQMVFYRFIQPGRNEFNAAFCVGTNVLFRRAAVKDIGGIYTQSKSEDIWTSILLHERGWRSIFQPKELAIGETPDTIESYSKQQLRWATGGFEILLTHNPLRPRRRLHMDQRLMYFATCTFYFTGIAPGLLMLVPVLEVFFDLRPVTLAVKWYEWALFYPGFYAMQILLAAVIAGTFRWEVLLLAANSFPIYIKAFFNALLKVDTKWSVTGATGGKASAFNFIMVQVWAFVLMVGTSIVSIYRDYSMGHLNIATFWCVLNSFFLGAFVVTAFLENRQKKREKTQPQRGLEAAESPYADRQLVSVGRQSEALDVEAILDAQAAKGALAENPELQDRKG</sequence>
<evidence type="ECO:0000256" key="1">
    <source>
        <dbReference type="ARBA" id="ARBA00004141"/>
    </source>
</evidence>
<dbReference type="Proteomes" id="UP000677180">
    <property type="component" value="Chromosome"/>
</dbReference>
<reference evidence="10 11" key="1">
    <citation type="submission" date="2018-12" db="EMBL/GenBank/DDBJ databases">
        <authorList>
            <consortium name="Pathogen Informatics"/>
        </authorList>
    </citation>
    <scope>NUCLEOTIDE SEQUENCE [LARGE SCALE GENOMIC DNA]</scope>
    <source>
        <strain evidence="10 11">NCTC12967</strain>
    </source>
</reference>
<reference evidence="9" key="2">
    <citation type="submission" date="2021-03" db="EMBL/GenBank/DDBJ databases">
        <title>Human Oral Microbial Genomes.</title>
        <authorList>
            <person name="Johnston C.D."/>
            <person name="Chen T."/>
            <person name="Dewhirst F.E."/>
        </authorList>
    </citation>
    <scope>NUCLEOTIDE SEQUENCE</scope>
    <source>
        <strain evidence="9">F0714</strain>
    </source>
</reference>
<dbReference type="EMBL" id="LR134406">
    <property type="protein sequence ID" value="VEH69352.1"/>
    <property type="molecule type" value="Genomic_DNA"/>
</dbReference>
<keyword evidence="4 7" id="KW-0812">Transmembrane</keyword>
<keyword evidence="5 7" id="KW-1133">Transmembrane helix</keyword>
<feature type="transmembrane region" description="Helical" evidence="7">
    <location>
        <begin position="76"/>
        <end position="100"/>
    </location>
</feature>
<keyword evidence="2 10" id="KW-0328">Glycosyltransferase</keyword>
<dbReference type="EMBL" id="CP072385">
    <property type="protein sequence ID" value="QUC10598.1"/>
    <property type="molecule type" value="Genomic_DNA"/>
</dbReference>
<dbReference type="GeneID" id="64406109"/>
<evidence type="ECO:0000256" key="2">
    <source>
        <dbReference type="ARBA" id="ARBA00022676"/>
    </source>
</evidence>
<protein>
    <submittedName>
        <fullName evidence="10">Cellulose synthase catalytic subunit [UDP-forming]</fullName>
        <ecNumber evidence="10">2.4.1.12</ecNumber>
    </submittedName>
    <submittedName>
        <fullName evidence="9">Glycosyltransferase</fullName>
        <ecNumber evidence="9">2.4.-.-</ecNumber>
    </submittedName>
</protein>
<evidence type="ECO:0000259" key="8">
    <source>
        <dbReference type="Pfam" id="PF13632"/>
    </source>
</evidence>
<feature type="transmembrane region" description="Helical" evidence="7">
    <location>
        <begin position="47"/>
        <end position="70"/>
    </location>
</feature>
<gene>
    <name evidence="10" type="primary">bcsA</name>
    <name evidence="9" type="ORF">J5A53_12575</name>
    <name evidence="10" type="ORF">NCTC12967_00619</name>
</gene>
<keyword evidence="3 10" id="KW-0808">Transferase</keyword>
<dbReference type="PANTHER" id="PTHR43867:SF2">
    <property type="entry name" value="CELLULOSE SYNTHASE CATALYTIC SUBUNIT A [UDP-FORMING]"/>
    <property type="match status" value="1"/>
</dbReference>
<name>A0A3S4Y5R7_9ACTN</name>
<organism evidence="10 11">
    <name type="scientific">Arachnia propionica</name>
    <dbReference type="NCBI Taxonomy" id="1750"/>
    <lineage>
        <taxon>Bacteria</taxon>
        <taxon>Bacillati</taxon>
        <taxon>Actinomycetota</taxon>
        <taxon>Actinomycetes</taxon>
        <taxon>Propionibacteriales</taxon>
        <taxon>Propionibacteriaceae</taxon>
        <taxon>Arachnia</taxon>
    </lineage>
</organism>
<dbReference type="Proteomes" id="UP000273044">
    <property type="component" value="Chromosome"/>
</dbReference>
<dbReference type="InterPro" id="IPR050321">
    <property type="entry name" value="Glycosyltr_2/OpgH_subfam"/>
</dbReference>
<feature type="transmembrane region" description="Helical" evidence="7">
    <location>
        <begin position="430"/>
        <end position="447"/>
    </location>
</feature>
<dbReference type="AlphaFoldDB" id="A0A3S4Y5R7"/>
<dbReference type="Pfam" id="PF13632">
    <property type="entry name" value="Glyco_trans_2_3"/>
    <property type="match status" value="1"/>
</dbReference>
<feature type="transmembrane region" description="Helical" evidence="7">
    <location>
        <begin position="493"/>
        <end position="514"/>
    </location>
</feature>
<dbReference type="GO" id="GO:0016760">
    <property type="term" value="F:cellulose synthase (UDP-forming) activity"/>
    <property type="evidence" value="ECO:0007669"/>
    <property type="project" value="UniProtKB-EC"/>
</dbReference>
<dbReference type="OMA" id="FCVGTNV"/>
<evidence type="ECO:0000313" key="11">
    <source>
        <dbReference type="Proteomes" id="UP000273044"/>
    </source>
</evidence>